<dbReference type="PANTHER" id="PTHR30290">
    <property type="entry name" value="PERIPLASMIC BINDING COMPONENT OF ABC TRANSPORTER"/>
    <property type="match status" value="1"/>
</dbReference>
<dbReference type="Gene3D" id="3.10.105.10">
    <property type="entry name" value="Dipeptide-binding Protein, Domain 3"/>
    <property type="match status" value="1"/>
</dbReference>
<protein>
    <submittedName>
        <fullName evidence="3">Peptide/nickel transport system substrate-binding protein</fullName>
    </submittedName>
</protein>
<dbReference type="EMBL" id="UHJJ01000011">
    <property type="protein sequence ID" value="SUQ15260.1"/>
    <property type="molecule type" value="Genomic_DNA"/>
</dbReference>
<evidence type="ECO:0000256" key="1">
    <source>
        <dbReference type="SAM" id="SignalP"/>
    </source>
</evidence>
<feature type="domain" description="Solute-binding protein family 5" evidence="2">
    <location>
        <begin position="88"/>
        <end position="422"/>
    </location>
</feature>
<reference evidence="4" key="1">
    <citation type="submission" date="2017-07" db="EMBL/GenBank/DDBJ databases">
        <authorList>
            <person name="Varghese N."/>
            <person name="Submissions S."/>
        </authorList>
    </citation>
    <scope>NUCLEOTIDE SEQUENCE [LARGE SCALE GENOMIC DNA]</scope>
    <source>
        <strain evidence="4">NLAE-zl-C134</strain>
    </source>
</reference>
<dbReference type="GO" id="GO:0043190">
    <property type="term" value="C:ATP-binding cassette (ABC) transporter complex"/>
    <property type="evidence" value="ECO:0007669"/>
    <property type="project" value="InterPro"/>
</dbReference>
<dbReference type="Proteomes" id="UP000254051">
    <property type="component" value="Unassembled WGS sequence"/>
</dbReference>
<dbReference type="Pfam" id="PF00496">
    <property type="entry name" value="SBP_bac_5"/>
    <property type="match status" value="1"/>
</dbReference>
<dbReference type="Gene3D" id="3.40.190.10">
    <property type="entry name" value="Periplasmic binding protein-like II"/>
    <property type="match status" value="1"/>
</dbReference>
<organism evidence="3 4">
    <name type="scientific">Faecalicatena contorta</name>
    <dbReference type="NCBI Taxonomy" id="39482"/>
    <lineage>
        <taxon>Bacteria</taxon>
        <taxon>Bacillati</taxon>
        <taxon>Bacillota</taxon>
        <taxon>Clostridia</taxon>
        <taxon>Lachnospirales</taxon>
        <taxon>Lachnospiraceae</taxon>
        <taxon>Faecalicatena</taxon>
    </lineage>
</organism>
<dbReference type="GO" id="GO:0042597">
    <property type="term" value="C:periplasmic space"/>
    <property type="evidence" value="ECO:0007669"/>
    <property type="project" value="UniProtKB-ARBA"/>
</dbReference>
<dbReference type="RefSeq" id="WP_109712926.1">
    <property type="nucleotide sequence ID" value="NZ_QGDS01000011.1"/>
</dbReference>
<evidence type="ECO:0000259" key="2">
    <source>
        <dbReference type="Pfam" id="PF00496"/>
    </source>
</evidence>
<dbReference type="PROSITE" id="PS51257">
    <property type="entry name" value="PROKAR_LIPOPROTEIN"/>
    <property type="match status" value="1"/>
</dbReference>
<gene>
    <name evidence="3" type="ORF">SAMN05216529_11145</name>
</gene>
<accession>A0A315ZV55</accession>
<dbReference type="InterPro" id="IPR000914">
    <property type="entry name" value="SBP_5_dom"/>
</dbReference>
<dbReference type="SUPFAM" id="SSF53850">
    <property type="entry name" value="Periplasmic binding protein-like II"/>
    <property type="match status" value="1"/>
</dbReference>
<dbReference type="GO" id="GO:0015833">
    <property type="term" value="P:peptide transport"/>
    <property type="evidence" value="ECO:0007669"/>
    <property type="project" value="TreeGrafter"/>
</dbReference>
<evidence type="ECO:0000313" key="3">
    <source>
        <dbReference type="EMBL" id="SUQ15260.1"/>
    </source>
</evidence>
<dbReference type="AlphaFoldDB" id="A0A315ZV55"/>
<dbReference type="CDD" id="cd08512">
    <property type="entry name" value="PBP2_NikA_DppA_OppA_like_7"/>
    <property type="match status" value="1"/>
</dbReference>
<sequence length="553" mass="61429">MKKKLISLLLTLTMIGVLITGCSDSSNAATSESSEESGGSQSGGDKILRISQSSGGVIDPATSVDCTSCIAYANLYDSLVYPDMDNNPTPSLADSWETSEDGLTWTFKLKQGVKFHDGSDLKASDVVFSMNRLLTMGEGFAYLFSAYVDSCEATADDTVIFHLKESFAPFLSILPRLYVLNEDLIMDNLEAGSYGDYGDYGKAFLAENDAGSGAYYLTEMKTQDRICMTRFDDYMQEWDEKAPEDVEIVMNTETATIRTMMNNGELQVSDQWQTSESYTALDAIDGVNVGSFSNGQLLYLMLNTKKQPTDDVHVRRAMAYLIDYDQVCETLFPGYKKVSSVVPEGVFGYSDEGYEYKYDLKKAEEELKQSKYYKDLTSGSLAVEVEWISDVPDEEKLALLIQSTASELGLNVKVTKVPWATHVDNCGSVDTTPNSSTCFVSSEYPEAGAMLYQRFHSDTAGTWQQTEWLQDENVDNMIKKALTTLNDDERAAAYAEIQKKAAEECWGIAVAEQAEKHAYYDNIEIPAITRAEAGESVALPLGYNYLFRDFRMN</sequence>
<dbReference type="OrthoDB" id="9772924at2"/>
<name>A0A315ZV55_9FIRM</name>
<dbReference type="InterPro" id="IPR030678">
    <property type="entry name" value="Peptide/Ni-bd"/>
</dbReference>
<dbReference type="GO" id="GO:1904680">
    <property type="term" value="F:peptide transmembrane transporter activity"/>
    <property type="evidence" value="ECO:0007669"/>
    <property type="project" value="TreeGrafter"/>
</dbReference>
<feature type="signal peptide" evidence="1">
    <location>
        <begin position="1"/>
        <end position="28"/>
    </location>
</feature>
<dbReference type="InterPro" id="IPR039424">
    <property type="entry name" value="SBP_5"/>
</dbReference>
<feature type="chain" id="PRO_5043163489" evidence="1">
    <location>
        <begin position="29"/>
        <end position="553"/>
    </location>
</feature>
<evidence type="ECO:0000313" key="4">
    <source>
        <dbReference type="Proteomes" id="UP000254051"/>
    </source>
</evidence>
<dbReference type="Gene3D" id="3.90.76.10">
    <property type="entry name" value="Dipeptide-binding Protein, Domain 1"/>
    <property type="match status" value="1"/>
</dbReference>
<keyword evidence="1" id="KW-0732">Signal</keyword>
<keyword evidence="4" id="KW-1185">Reference proteome</keyword>
<proteinExistence type="predicted"/>
<dbReference type="PIRSF" id="PIRSF002741">
    <property type="entry name" value="MppA"/>
    <property type="match status" value="1"/>
</dbReference>